<dbReference type="PANTHER" id="PTHR12919">
    <property type="entry name" value="30S RIBOSOMAL PROTEIN S16"/>
    <property type="match status" value="1"/>
</dbReference>
<evidence type="ECO:0000313" key="8">
    <source>
        <dbReference type="EMBL" id="CAG4645963.1"/>
    </source>
</evidence>
<dbReference type="Pfam" id="PF00886">
    <property type="entry name" value="Ribosomal_S16"/>
    <property type="match status" value="1"/>
</dbReference>
<accession>A0A9N6WTP2</accession>
<dbReference type="GO" id="GO:0003735">
    <property type="term" value="F:structural constituent of ribosome"/>
    <property type="evidence" value="ECO:0007669"/>
    <property type="project" value="InterPro"/>
</dbReference>
<sequence>MSRNGYKVITNSIRLIRKGCTNRPFYHIVVQKTRDTEEGPVIEYLGSYDPLPNAHGEKLTAVNFDRVRHWIAEGSGLSEPAAELLGLSGFLPLHPSTYIKSWRASERLKSGKDTPDQKLPYFRGIAPLPNPKAIK</sequence>
<evidence type="ECO:0000256" key="7">
    <source>
        <dbReference type="ARBA" id="ARBA00035438"/>
    </source>
</evidence>
<dbReference type="FunFam" id="3.30.1320.10:FF:000004">
    <property type="entry name" value="28S ribosomal protein S16, mitochondrial"/>
    <property type="match status" value="1"/>
</dbReference>
<dbReference type="GO" id="GO:0005743">
    <property type="term" value="C:mitochondrial inner membrane"/>
    <property type="evidence" value="ECO:0007669"/>
    <property type="project" value="UniProtKB-ARBA"/>
</dbReference>
<dbReference type="NCBIfam" id="TIGR00002">
    <property type="entry name" value="S16"/>
    <property type="match status" value="1"/>
</dbReference>
<comment type="similarity">
    <text evidence="2">Belongs to the bacterial ribosomal protein bS16 family.</text>
</comment>
<evidence type="ECO:0000256" key="6">
    <source>
        <dbReference type="ARBA" id="ARBA00035263"/>
    </source>
</evidence>
<dbReference type="HAMAP" id="MF_00385">
    <property type="entry name" value="Ribosomal_bS16"/>
    <property type="match status" value="1"/>
</dbReference>
<dbReference type="GO" id="GO:0032543">
    <property type="term" value="P:mitochondrial translation"/>
    <property type="evidence" value="ECO:0007669"/>
    <property type="project" value="TreeGrafter"/>
</dbReference>
<evidence type="ECO:0000256" key="4">
    <source>
        <dbReference type="ARBA" id="ARBA00023128"/>
    </source>
</evidence>
<comment type="subcellular location">
    <subcellularLocation>
        <location evidence="1">Mitochondrion</location>
    </subcellularLocation>
</comment>
<evidence type="ECO:0000256" key="1">
    <source>
        <dbReference type="ARBA" id="ARBA00004173"/>
    </source>
</evidence>
<keyword evidence="5" id="KW-0687">Ribonucleoprotein</keyword>
<evidence type="ECO:0000256" key="2">
    <source>
        <dbReference type="ARBA" id="ARBA00006668"/>
    </source>
</evidence>
<dbReference type="GO" id="GO:0005763">
    <property type="term" value="C:mitochondrial small ribosomal subunit"/>
    <property type="evidence" value="ECO:0007669"/>
    <property type="project" value="TreeGrafter"/>
</dbReference>
<dbReference type="AlphaFoldDB" id="A0A9N6WTP2"/>
<dbReference type="InterPro" id="IPR000307">
    <property type="entry name" value="Ribosomal_bS16"/>
</dbReference>
<dbReference type="SUPFAM" id="SSF54565">
    <property type="entry name" value="Ribosomal protein S16"/>
    <property type="match status" value="1"/>
</dbReference>
<keyword evidence="3" id="KW-0689">Ribosomal protein</keyword>
<gene>
    <name evidence="8" type="primary">EOG090X0KAD</name>
</gene>
<dbReference type="InterPro" id="IPR023803">
    <property type="entry name" value="Ribosomal_bS16_dom_sf"/>
</dbReference>
<organism evidence="8">
    <name type="scientific">Lynceus sp. MCZ IZ 141354</name>
    <dbReference type="NCBI Taxonomy" id="1930659"/>
    <lineage>
        <taxon>Eukaryota</taxon>
        <taxon>Metazoa</taxon>
        <taxon>Ecdysozoa</taxon>
        <taxon>Arthropoda</taxon>
        <taxon>Crustacea</taxon>
        <taxon>Branchiopoda</taxon>
        <taxon>Diplostraca</taxon>
        <taxon>Laevicaudata</taxon>
        <taxon>Lynceidae</taxon>
        <taxon>Lynceus</taxon>
    </lineage>
</organism>
<dbReference type="EMBL" id="OC989308">
    <property type="protein sequence ID" value="CAG4645963.1"/>
    <property type="molecule type" value="Genomic_DNA"/>
</dbReference>
<name>A0A9N6WTP2_9CRUS</name>
<reference evidence="8" key="1">
    <citation type="submission" date="2021-04" db="EMBL/GenBank/DDBJ databases">
        <authorList>
            <person name="Cornetti L."/>
        </authorList>
    </citation>
    <scope>NUCLEOTIDE SEQUENCE</scope>
</reference>
<evidence type="ECO:0000256" key="5">
    <source>
        <dbReference type="ARBA" id="ARBA00023274"/>
    </source>
</evidence>
<protein>
    <recommendedName>
        <fullName evidence="6">Small ribosomal subunit protein bS16m</fullName>
    </recommendedName>
    <alternativeName>
        <fullName evidence="7">28S ribosomal protein S16, mitochondrial</fullName>
    </alternativeName>
</protein>
<proteinExistence type="inferred from homology"/>
<dbReference type="Gene3D" id="3.30.1320.10">
    <property type="match status" value="1"/>
</dbReference>
<dbReference type="PANTHER" id="PTHR12919:SF20">
    <property type="entry name" value="SMALL RIBOSOMAL SUBUNIT PROTEIN BS16M"/>
    <property type="match status" value="1"/>
</dbReference>
<evidence type="ECO:0000256" key="3">
    <source>
        <dbReference type="ARBA" id="ARBA00022980"/>
    </source>
</evidence>
<keyword evidence="4" id="KW-0496">Mitochondrion</keyword>